<proteinExistence type="predicted"/>
<organism evidence="2 3">
    <name type="scientific">Lacticaseibacillus camelliae DSM 22697 = JCM 13995</name>
    <dbReference type="NCBI Taxonomy" id="1423730"/>
    <lineage>
        <taxon>Bacteria</taxon>
        <taxon>Bacillati</taxon>
        <taxon>Bacillota</taxon>
        <taxon>Bacilli</taxon>
        <taxon>Lactobacillales</taxon>
        <taxon>Lactobacillaceae</taxon>
        <taxon>Lacticaseibacillus</taxon>
    </lineage>
</organism>
<name>A0A0R2FBL6_9LACO</name>
<dbReference type="PATRIC" id="fig|1423730.4.peg.1124"/>
<evidence type="ECO:0000313" key="2">
    <source>
        <dbReference type="EMBL" id="KRN24854.1"/>
    </source>
</evidence>
<dbReference type="InterPro" id="IPR039564">
    <property type="entry name" value="Peptidase_C39-like"/>
</dbReference>
<accession>A0A0R2FBL6</accession>
<evidence type="ECO:0000259" key="1">
    <source>
        <dbReference type="Pfam" id="PF13529"/>
    </source>
</evidence>
<comment type="caution">
    <text evidence="2">The sequence shown here is derived from an EMBL/GenBank/DDBJ whole genome shotgun (WGS) entry which is preliminary data.</text>
</comment>
<dbReference type="Proteomes" id="UP000050865">
    <property type="component" value="Unassembled WGS sequence"/>
</dbReference>
<protein>
    <recommendedName>
        <fullName evidence="1">Peptidase C39-like domain-containing protein</fullName>
    </recommendedName>
</protein>
<dbReference type="STRING" id="1423730.FC75_GL001069"/>
<dbReference type="AlphaFoldDB" id="A0A0R2FBL6"/>
<keyword evidence="3" id="KW-1185">Reference proteome</keyword>
<sequence>MLALTAASAIGFAGSGVVTAPPTSVLASAQGPFIADGRYVTVTAKNAVSWSSFGWTKRENGDALYGHTFLAKGQYHHQNGSVYLSLYDAAGRWHGYLNQASVRVGANGGQQGAWLSAQGYATLMSSGQPIYQDFNGQAEATSDTVLHQTFRVTGEYHWFDGTRYESLYRANGGWLGYVPESSVKLTSQPQGVFQPKTGWVRVTHAGYQIWKSFGFSNYLRVKNGAALRVKGQYYHSNGSVYDSLYDAGGHWLGYMNANALEEVSDPLGPKISDDRYVTFTAKTAKLWQDPQLTQQATGGSAYGKTYHATGKYEAIDGTEVLILENHQGQLVGYAKASDVTVAAGPQGSWRRASGYVTVDQDTPTYSDFSLSNQKKTAAEMGTATYQVTGQYTTFAGQTLVSLYDAKNQWQGYVDAAKVKIVAKQTGSWLPKDAYLTTTKKNQPIWHSFFGASQSTSAVYQQTFEVRGQYKAFNGATYYSLYQADGSWLGYLNAANGAVSDSPQGAWMSHSGKVQLTHSGYPVWHGFFTSQAGSSTTMKNQVFSATGMYRHVNGSLYYSLYDGKKWVGYINAKATTPWSNWQPLGGSLRYVDDHTLQPTKTFSLKYYSQLDKRWANVKYERWTLGKTGCGQATMAMIISGFGQNVTPKMTADYAHAHGTFDRDGAGSLQSDLTRDADHWNLSWKVMGSQAELASYLAKGYPASVCLDFGTYRHIVALTGYANGYTTVHDPWSGLIYSGRKSLTDIWKRLSWLQGNHDEGASAATVYIAK</sequence>
<dbReference type="Pfam" id="PF13529">
    <property type="entry name" value="Peptidase_C39_2"/>
    <property type="match status" value="1"/>
</dbReference>
<gene>
    <name evidence="2" type="ORF">FC75_GL001069</name>
</gene>
<feature type="domain" description="Peptidase C39-like" evidence="1">
    <location>
        <begin position="604"/>
        <end position="730"/>
    </location>
</feature>
<dbReference type="EMBL" id="AYZJ01000020">
    <property type="protein sequence ID" value="KRN24854.1"/>
    <property type="molecule type" value="Genomic_DNA"/>
</dbReference>
<reference evidence="2 3" key="1">
    <citation type="journal article" date="2015" name="Genome Announc.">
        <title>Expanding the biotechnology potential of lactobacilli through comparative genomics of 213 strains and associated genera.</title>
        <authorList>
            <person name="Sun Z."/>
            <person name="Harris H.M."/>
            <person name="McCann A."/>
            <person name="Guo C."/>
            <person name="Argimon S."/>
            <person name="Zhang W."/>
            <person name="Yang X."/>
            <person name="Jeffery I.B."/>
            <person name="Cooney J.C."/>
            <person name="Kagawa T.F."/>
            <person name="Liu W."/>
            <person name="Song Y."/>
            <person name="Salvetti E."/>
            <person name="Wrobel A."/>
            <person name="Rasinkangas P."/>
            <person name="Parkhill J."/>
            <person name="Rea M.C."/>
            <person name="O'Sullivan O."/>
            <person name="Ritari J."/>
            <person name="Douillard F.P."/>
            <person name="Paul Ross R."/>
            <person name="Yang R."/>
            <person name="Briner A.E."/>
            <person name="Felis G.E."/>
            <person name="de Vos W.M."/>
            <person name="Barrangou R."/>
            <person name="Klaenhammer T.R."/>
            <person name="Caufield P.W."/>
            <person name="Cui Y."/>
            <person name="Zhang H."/>
            <person name="O'Toole P.W."/>
        </authorList>
    </citation>
    <scope>NUCLEOTIDE SEQUENCE [LARGE SCALE GENOMIC DNA]</scope>
    <source>
        <strain evidence="2 3">DSM 22697</strain>
    </source>
</reference>
<dbReference type="Gene3D" id="3.90.70.10">
    <property type="entry name" value="Cysteine proteinases"/>
    <property type="match status" value="1"/>
</dbReference>
<evidence type="ECO:0000313" key="3">
    <source>
        <dbReference type="Proteomes" id="UP000050865"/>
    </source>
</evidence>